<dbReference type="Proteomes" id="UP000054302">
    <property type="component" value="Unassembled WGS sequence"/>
</dbReference>
<evidence type="ECO:0000313" key="9">
    <source>
        <dbReference type="Proteomes" id="UP000054302"/>
    </source>
</evidence>
<dbReference type="PANTHER" id="PTHR12428:SF65">
    <property type="entry name" value="CYTOCHROME C OXIDASE ASSEMBLY PROTEIN COX18, MITOCHONDRIAL"/>
    <property type="match status" value="1"/>
</dbReference>
<sequence length="374" mass="41668">MTPLCRLRPVCFSSLRPQPRTVQRPSLQRTFCASRRNHAVTELLQASHWVFQEVHSVSGLSWAFSIPLTAALARFAWFPIQCKIDQNANRRAALSNILQTWRHIYRRQALARFPPTSPAAAEEAEKWVQSQLKIRQALLQKDNKVLPSGVPFLLIVSFLPVWILNADVIRRMTGDERTITNWLGLTKGTVNAEIVPQEPGFVDQGLPWVTDLVSMDPYYILPLAFGAISLANAYGATKALLNPKMKARIFETVERSTPTAMHKYLNTRYLLLNLAQAMAFAAGAFPLYLAYIGPSSALMLYLIGSASAQLVLRPLGKLAVRGSKPFTVMPMVQKAPQLNPNHHVPVRTLRPAQPSTAVPQKGPQAPRSRPPSRT</sequence>
<dbReference type="EMBL" id="KN847525">
    <property type="protein sequence ID" value="KIV88620.1"/>
    <property type="molecule type" value="Genomic_DNA"/>
</dbReference>
<feature type="transmembrane region" description="Helical" evidence="7">
    <location>
        <begin position="145"/>
        <end position="164"/>
    </location>
</feature>
<protein>
    <submittedName>
        <fullName evidence="8">Uncharacterized protein</fullName>
    </submittedName>
</protein>
<evidence type="ECO:0000256" key="1">
    <source>
        <dbReference type="ARBA" id="ARBA00004141"/>
    </source>
</evidence>
<evidence type="ECO:0000256" key="5">
    <source>
        <dbReference type="ARBA" id="ARBA00023136"/>
    </source>
</evidence>
<feature type="region of interest" description="Disordered" evidence="6">
    <location>
        <begin position="337"/>
        <end position="374"/>
    </location>
</feature>
<feature type="transmembrane region" description="Helical" evidence="7">
    <location>
        <begin position="218"/>
        <end position="241"/>
    </location>
</feature>
<dbReference type="OMA" id="CASRRNH"/>
<keyword evidence="9" id="KW-1185">Reference proteome</keyword>
<comment type="similarity">
    <text evidence="2">Belongs to the OXA1/ALB3/YidC family.</text>
</comment>
<dbReference type="STRING" id="212818.A0A0D1WIG6"/>
<evidence type="ECO:0000256" key="3">
    <source>
        <dbReference type="ARBA" id="ARBA00022692"/>
    </source>
</evidence>
<dbReference type="GO" id="GO:0033617">
    <property type="term" value="P:mitochondrial respiratory chain complex IV assembly"/>
    <property type="evidence" value="ECO:0007669"/>
    <property type="project" value="TreeGrafter"/>
</dbReference>
<dbReference type="InterPro" id="IPR001708">
    <property type="entry name" value="YidC/ALB3/OXA1/COX18"/>
</dbReference>
<dbReference type="PANTHER" id="PTHR12428">
    <property type="entry name" value="OXA1"/>
    <property type="match status" value="1"/>
</dbReference>
<dbReference type="GO" id="GO:0032977">
    <property type="term" value="F:membrane insertase activity"/>
    <property type="evidence" value="ECO:0007669"/>
    <property type="project" value="InterPro"/>
</dbReference>
<keyword evidence="3 7" id="KW-0812">Transmembrane</keyword>
<dbReference type="OrthoDB" id="2148490at2759"/>
<evidence type="ECO:0000313" key="8">
    <source>
        <dbReference type="EMBL" id="KIV88620.1"/>
    </source>
</evidence>
<organism evidence="8 9">
    <name type="scientific">Exophiala mesophila</name>
    <name type="common">Black yeast-like fungus</name>
    <dbReference type="NCBI Taxonomy" id="212818"/>
    <lineage>
        <taxon>Eukaryota</taxon>
        <taxon>Fungi</taxon>
        <taxon>Dikarya</taxon>
        <taxon>Ascomycota</taxon>
        <taxon>Pezizomycotina</taxon>
        <taxon>Eurotiomycetes</taxon>
        <taxon>Chaetothyriomycetidae</taxon>
        <taxon>Chaetothyriales</taxon>
        <taxon>Herpotrichiellaceae</taxon>
        <taxon>Exophiala</taxon>
    </lineage>
</organism>
<gene>
    <name evidence="8" type="ORF">PV10_08287</name>
</gene>
<dbReference type="RefSeq" id="XP_016220194.1">
    <property type="nucleotide sequence ID" value="XM_016373283.1"/>
</dbReference>
<evidence type="ECO:0000256" key="6">
    <source>
        <dbReference type="SAM" id="MobiDB-lite"/>
    </source>
</evidence>
<dbReference type="VEuPathDB" id="FungiDB:PV10_08287"/>
<feature type="transmembrane region" description="Helical" evidence="7">
    <location>
        <begin position="270"/>
        <end position="292"/>
    </location>
</feature>
<dbReference type="GO" id="GO:0005743">
    <property type="term" value="C:mitochondrial inner membrane"/>
    <property type="evidence" value="ECO:0007669"/>
    <property type="project" value="TreeGrafter"/>
</dbReference>
<keyword evidence="4 7" id="KW-1133">Transmembrane helix</keyword>
<keyword evidence="5 7" id="KW-0472">Membrane</keyword>
<dbReference type="AlphaFoldDB" id="A0A0D1WIG6"/>
<accession>A0A0D1WIG6</accession>
<evidence type="ECO:0000256" key="4">
    <source>
        <dbReference type="ARBA" id="ARBA00022989"/>
    </source>
</evidence>
<dbReference type="HOGENOM" id="CLU_029282_1_0_1"/>
<comment type="subcellular location">
    <subcellularLocation>
        <location evidence="1">Membrane</location>
        <topology evidence="1">Multi-pass membrane protein</topology>
    </subcellularLocation>
</comment>
<evidence type="ECO:0000256" key="2">
    <source>
        <dbReference type="ARBA" id="ARBA00009877"/>
    </source>
</evidence>
<proteinExistence type="inferred from homology"/>
<dbReference type="GO" id="GO:0032979">
    <property type="term" value="P:protein insertion into mitochondrial inner membrane from matrix"/>
    <property type="evidence" value="ECO:0007669"/>
    <property type="project" value="TreeGrafter"/>
</dbReference>
<name>A0A0D1WIG6_EXOME</name>
<evidence type="ECO:0000256" key="7">
    <source>
        <dbReference type="SAM" id="Phobius"/>
    </source>
</evidence>
<reference evidence="8 9" key="1">
    <citation type="submission" date="2015-01" db="EMBL/GenBank/DDBJ databases">
        <title>The Genome Sequence of Exophiala mesophila CBS40295.</title>
        <authorList>
            <consortium name="The Broad Institute Genomics Platform"/>
            <person name="Cuomo C."/>
            <person name="de Hoog S."/>
            <person name="Gorbushina A."/>
            <person name="Stielow B."/>
            <person name="Teixiera M."/>
            <person name="Abouelleil A."/>
            <person name="Chapman S.B."/>
            <person name="Priest M."/>
            <person name="Young S.K."/>
            <person name="Wortman J."/>
            <person name="Nusbaum C."/>
            <person name="Birren B."/>
        </authorList>
    </citation>
    <scope>NUCLEOTIDE SEQUENCE [LARGE SCALE GENOMIC DNA]</scope>
    <source>
        <strain evidence="8 9">CBS 40295</strain>
    </source>
</reference>
<dbReference type="GeneID" id="27326132"/>